<reference evidence="2" key="1">
    <citation type="journal article" date="2010" name="Environ. Microbiol.">
        <title>The genome of Syntrophomonas wolfei: new insights into syntrophic metabolism and biohydrogen production.</title>
        <authorList>
            <person name="Sieber J.R."/>
            <person name="Sims D.R."/>
            <person name="Han C."/>
            <person name="Kim E."/>
            <person name="Lykidis A."/>
            <person name="Lapidus A.L."/>
            <person name="McDonnald E."/>
            <person name="Rohlin L."/>
            <person name="Culley D.E."/>
            <person name="Gunsalus R."/>
            <person name="McInerney M.J."/>
        </authorList>
    </citation>
    <scope>NUCLEOTIDE SEQUENCE [LARGE SCALE GENOMIC DNA]</scope>
    <source>
        <strain evidence="2">DSM 2245B / Goettingen</strain>
    </source>
</reference>
<dbReference type="HOGENOM" id="CLU_2720925_0_0_9"/>
<name>Q0AU09_SYNWW</name>
<keyword evidence="2" id="KW-1185">Reference proteome</keyword>
<dbReference type="KEGG" id="swo:Swol_2506"/>
<protein>
    <submittedName>
        <fullName evidence="1">Type II restriction enzyme</fullName>
    </submittedName>
</protein>
<dbReference type="RefSeq" id="WP_011641876.1">
    <property type="nucleotide sequence ID" value="NC_008346.1"/>
</dbReference>
<organism evidence="1 2">
    <name type="scientific">Syntrophomonas wolfei subsp. wolfei (strain DSM 2245B / Goettingen)</name>
    <dbReference type="NCBI Taxonomy" id="335541"/>
    <lineage>
        <taxon>Bacteria</taxon>
        <taxon>Bacillati</taxon>
        <taxon>Bacillota</taxon>
        <taxon>Clostridia</taxon>
        <taxon>Eubacteriales</taxon>
        <taxon>Syntrophomonadaceae</taxon>
        <taxon>Syntrophomonas</taxon>
    </lineage>
</organism>
<gene>
    <name evidence="1" type="ordered locus">Swol_2506</name>
</gene>
<dbReference type="eggNOG" id="COG0827">
    <property type="taxonomic scope" value="Bacteria"/>
</dbReference>
<dbReference type="OrthoDB" id="32195at2"/>
<evidence type="ECO:0000313" key="2">
    <source>
        <dbReference type="Proteomes" id="UP000001968"/>
    </source>
</evidence>
<accession>Q0AU09</accession>
<sequence>MIDISKSDWDSYQTSCSARKAAKELTRLDKQTLELKKYEELVHHYADMRIPLDLDDRVKVNYAKLGELLAKI</sequence>
<dbReference type="Proteomes" id="UP000001968">
    <property type="component" value="Chromosome"/>
</dbReference>
<evidence type="ECO:0000313" key="1">
    <source>
        <dbReference type="EMBL" id="ABI69795.1"/>
    </source>
</evidence>
<dbReference type="AlphaFoldDB" id="Q0AU09"/>
<dbReference type="EMBL" id="CP000448">
    <property type="protein sequence ID" value="ABI69795.1"/>
    <property type="molecule type" value="Genomic_DNA"/>
</dbReference>
<proteinExistence type="predicted"/>
<dbReference type="STRING" id="335541.Swol_2506"/>